<proteinExistence type="predicted"/>
<dbReference type="InterPro" id="IPR050583">
    <property type="entry name" value="Mycobacterial_A85_antigen"/>
</dbReference>
<dbReference type="Pfam" id="PF00756">
    <property type="entry name" value="Esterase"/>
    <property type="match status" value="1"/>
</dbReference>
<dbReference type="Proteomes" id="UP000023067">
    <property type="component" value="Unassembled WGS sequence"/>
</dbReference>
<dbReference type="PANTHER" id="PTHR48098:SF1">
    <property type="entry name" value="DIACYLGLYCEROL ACYLTRANSFERASE_MYCOLYLTRANSFERASE AG85A"/>
    <property type="match status" value="1"/>
</dbReference>
<reference evidence="1 2" key="1">
    <citation type="submission" date="2014-02" db="EMBL/GenBank/DDBJ databases">
        <title>Genome sequence of Brachybacterium phenoliresistens strain W13A50.</title>
        <authorList>
            <person name="Wang X."/>
        </authorList>
    </citation>
    <scope>NUCLEOTIDE SEQUENCE [LARGE SCALE GENOMIC DNA]</scope>
    <source>
        <strain evidence="1 2">W13A50</strain>
    </source>
</reference>
<dbReference type="PATRIC" id="fig|396014.3.peg.1304"/>
<evidence type="ECO:0000313" key="2">
    <source>
        <dbReference type="Proteomes" id="UP000023067"/>
    </source>
</evidence>
<accession>Z9JUQ8</accession>
<dbReference type="InterPro" id="IPR029058">
    <property type="entry name" value="AB_hydrolase_fold"/>
</dbReference>
<name>Z9JUQ8_9MICO</name>
<dbReference type="Gene3D" id="3.40.50.1820">
    <property type="entry name" value="alpha/beta hydrolase"/>
    <property type="match status" value="1"/>
</dbReference>
<protein>
    <submittedName>
        <fullName evidence="1">Esterase</fullName>
    </submittedName>
</protein>
<organism evidence="1 2">
    <name type="scientific">Brachybacterium phenoliresistens</name>
    <dbReference type="NCBI Taxonomy" id="396014"/>
    <lineage>
        <taxon>Bacteria</taxon>
        <taxon>Bacillati</taxon>
        <taxon>Actinomycetota</taxon>
        <taxon>Actinomycetes</taxon>
        <taxon>Micrococcales</taxon>
        <taxon>Dermabacteraceae</taxon>
        <taxon>Brachybacterium</taxon>
    </lineage>
</organism>
<dbReference type="STRING" id="396014.BF93_14785"/>
<evidence type="ECO:0000313" key="1">
    <source>
        <dbReference type="EMBL" id="EWS81778.1"/>
    </source>
</evidence>
<sequence length="259" mass="28122">MIRMRTDIFAESLGMGTSLTVLMPQAAAGIGMGGDDAAPAHGDGVPVLYLLHGLSDDCTIWERRTSIERYASEKGIAVVMPQVGRSFYCDEALGEAYWTYLSEELPQLLARTFRISTAREDTFVAGLSMGGFGAFKLALNHPERFAAAASLSGVVDLVALEGLDVHQGHLAERIWGGKRPDGTQDDLVGLLRAADPESLPALFLDCGTEDPLVMLNRGFIAAAEEKGVAMQSRLRPGNHTWDFWDTSIQDVLDWLPIRA</sequence>
<dbReference type="RefSeq" id="WP_038371525.1">
    <property type="nucleotide sequence ID" value="NZ_KK069991.1"/>
</dbReference>
<dbReference type="PANTHER" id="PTHR48098">
    <property type="entry name" value="ENTEROCHELIN ESTERASE-RELATED"/>
    <property type="match status" value="1"/>
</dbReference>
<dbReference type="OrthoDB" id="184858at2"/>
<dbReference type="AlphaFoldDB" id="Z9JUQ8"/>
<dbReference type="eggNOG" id="COG0627">
    <property type="taxonomic scope" value="Bacteria"/>
</dbReference>
<dbReference type="GO" id="GO:0016747">
    <property type="term" value="F:acyltransferase activity, transferring groups other than amino-acyl groups"/>
    <property type="evidence" value="ECO:0007669"/>
    <property type="project" value="TreeGrafter"/>
</dbReference>
<comment type="caution">
    <text evidence="1">The sequence shown here is derived from an EMBL/GenBank/DDBJ whole genome shotgun (WGS) entry which is preliminary data.</text>
</comment>
<keyword evidence="2" id="KW-1185">Reference proteome</keyword>
<dbReference type="EMBL" id="JDYK01000005">
    <property type="protein sequence ID" value="EWS81778.1"/>
    <property type="molecule type" value="Genomic_DNA"/>
</dbReference>
<dbReference type="HOGENOM" id="CLU_037618_3_0_11"/>
<dbReference type="SUPFAM" id="SSF53474">
    <property type="entry name" value="alpha/beta-Hydrolases"/>
    <property type="match status" value="1"/>
</dbReference>
<gene>
    <name evidence="1" type="ORF">BF93_14785</name>
</gene>
<dbReference type="InterPro" id="IPR000801">
    <property type="entry name" value="Esterase-like"/>
</dbReference>